<dbReference type="InterPro" id="IPR036390">
    <property type="entry name" value="WH_DNA-bd_sf"/>
</dbReference>
<dbReference type="InterPro" id="IPR008920">
    <property type="entry name" value="TF_FadR/GntR_C"/>
</dbReference>
<evidence type="ECO:0000256" key="2">
    <source>
        <dbReference type="ARBA" id="ARBA00023125"/>
    </source>
</evidence>
<gene>
    <name evidence="5" type="ORF">CLV63_104255</name>
</gene>
<dbReference type="InterPro" id="IPR036388">
    <property type="entry name" value="WH-like_DNA-bd_sf"/>
</dbReference>
<accession>A0A2P8DPA8</accession>
<dbReference type="OrthoDB" id="7989071at2"/>
<dbReference type="GO" id="GO:0003700">
    <property type="term" value="F:DNA-binding transcription factor activity"/>
    <property type="evidence" value="ECO:0007669"/>
    <property type="project" value="InterPro"/>
</dbReference>
<dbReference type="Gene3D" id="1.20.120.530">
    <property type="entry name" value="GntR ligand-binding domain-like"/>
    <property type="match status" value="1"/>
</dbReference>
<dbReference type="AlphaFoldDB" id="A0A2P8DPA8"/>
<dbReference type="EMBL" id="PYGA01000004">
    <property type="protein sequence ID" value="PSK99031.1"/>
    <property type="molecule type" value="Genomic_DNA"/>
</dbReference>
<dbReference type="CDD" id="cd07377">
    <property type="entry name" value="WHTH_GntR"/>
    <property type="match status" value="1"/>
</dbReference>
<dbReference type="InterPro" id="IPR011711">
    <property type="entry name" value="GntR_C"/>
</dbReference>
<dbReference type="PANTHER" id="PTHR43537:SF5">
    <property type="entry name" value="UXU OPERON TRANSCRIPTIONAL REGULATOR"/>
    <property type="match status" value="1"/>
</dbReference>
<dbReference type="SUPFAM" id="SSF46785">
    <property type="entry name" value="Winged helix' DNA-binding domain"/>
    <property type="match status" value="1"/>
</dbReference>
<keyword evidence="2" id="KW-0238">DNA-binding</keyword>
<keyword evidence="6" id="KW-1185">Reference proteome</keyword>
<dbReference type="Proteomes" id="UP000240542">
    <property type="component" value="Unassembled WGS sequence"/>
</dbReference>
<organism evidence="5 6">
    <name type="scientific">Murinocardiopsis flavida</name>
    <dbReference type="NCBI Taxonomy" id="645275"/>
    <lineage>
        <taxon>Bacteria</taxon>
        <taxon>Bacillati</taxon>
        <taxon>Actinomycetota</taxon>
        <taxon>Actinomycetes</taxon>
        <taxon>Streptosporangiales</taxon>
        <taxon>Nocardiopsidaceae</taxon>
        <taxon>Murinocardiopsis</taxon>
    </lineage>
</organism>
<evidence type="ECO:0000256" key="3">
    <source>
        <dbReference type="ARBA" id="ARBA00023163"/>
    </source>
</evidence>
<evidence type="ECO:0000313" key="6">
    <source>
        <dbReference type="Proteomes" id="UP000240542"/>
    </source>
</evidence>
<sequence>MRANGPELQDRIIDLILDRGFAPGAAMPSEPRLVEELGASRNSVREALRALHTLGIVEIRHGYGTFVGQAPLTAFAPGLLYSTRQSVRSDPAALGELLEVRRILEATLIEQVVERADDAFLAELDDAVTAMDAEGLSSADRNFHQLLYRPLHNRFAGQLIELFWVVYHQVESELEPAGDPEEIRRGHRGIVDAVRAGDPAAAKAAMTRHFTDIEARVARVRAHHHAPA</sequence>
<dbReference type="InterPro" id="IPR000524">
    <property type="entry name" value="Tscrpt_reg_HTH_GntR"/>
</dbReference>
<dbReference type="SMART" id="SM00895">
    <property type="entry name" value="FCD"/>
    <property type="match status" value="1"/>
</dbReference>
<proteinExistence type="predicted"/>
<dbReference type="RefSeq" id="WP_106582341.1">
    <property type="nucleotide sequence ID" value="NZ_PYGA01000004.1"/>
</dbReference>
<evidence type="ECO:0000259" key="4">
    <source>
        <dbReference type="PROSITE" id="PS50949"/>
    </source>
</evidence>
<name>A0A2P8DPA8_9ACTN</name>
<keyword evidence="1" id="KW-0805">Transcription regulation</keyword>
<dbReference type="PANTHER" id="PTHR43537">
    <property type="entry name" value="TRANSCRIPTIONAL REGULATOR, GNTR FAMILY"/>
    <property type="match status" value="1"/>
</dbReference>
<dbReference type="SUPFAM" id="SSF48008">
    <property type="entry name" value="GntR ligand-binding domain-like"/>
    <property type="match status" value="1"/>
</dbReference>
<dbReference type="PRINTS" id="PR00035">
    <property type="entry name" value="HTHGNTR"/>
</dbReference>
<feature type="domain" description="HTH gntR-type" evidence="4">
    <location>
        <begin position="2"/>
        <end position="70"/>
    </location>
</feature>
<dbReference type="Pfam" id="PF00392">
    <property type="entry name" value="GntR"/>
    <property type="match status" value="1"/>
</dbReference>
<evidence type="ECO:0000313" key="5">
    <source>
        <dbReference type="EMBL" id="PSK99031.1"/>
    </source>
</evidence>
<dbReference type="PROSITE" id="PS50949">
    <property type="entry name" value="HTH_GNTR"/>
    <property type="match status" value="1"/>
</dbReference>
<dbReference type="GO" id="GO:0003677">
    <property type="term" value="F:DNA binding"/>
    <property type="evidence" value="ECO:0007669"/>
    <property type="project" value="UniProtKB-KW"/>
</dbReference>
<dbReference type="SMART" id="SM00345">
    <property type="entry name" value="HTH_GNTR"/>
    <property type="match status" value="1"/>
</dbReference>
<dbReference type="Pfam" id="PF07729">
    <property type="entry name" value="FCD"/>
    <property type="match status" value="1"/>
</dbReference>
<protein>
    <submittedName>
        <fullName evidence="5">GntR family transcriptional regulator</fullName>
    </submittedName>
</protein>
<keyword evidence="3" id="KW-0804">Transcription</keyword>
<evidence type="ECO:0000256" key="1">
    <source>
        <dbReference type="ARBA" id="ARBA00023015"/>
    </source>
</evidence>
<comment type="caution">
    <text evidence="5">The sequence shown here is derived from an EMBL/GenBank/DDBJ whole genome shotgun (WGS) entry which is preliminary data.</text>
</comment>
<dbReference type="Gene3D" id="1.10.10.10">
    <property type="entry name" value="Winged helix-like DNA-binding domain superfamily/Winged helix DNA-binding domain"/>
    <property type="match status" value="1"/>
</dbReference>
<reference evidence="5 6" key="1">
    <citation type="submission" date="2018-03" db="EMBL/GenBank/DDBJ databases">
        <title>Genomic Encyclopedia of Archaeal and Bacterial Type Strains, Phase II (KMG-II): from individual species to whole genera.</title>
        <authorList>
            <person name="Goeker M."/>
        </authorList>
    </citation>
    <scope>NUCLEOTIDE SEQUENCE [LARGE SCALE GENOMIC DNA]</scope>
    <source>
        <strain evidence="5 6">DSM 45312</strain>
    </source>
</reference>